<keyword evidence="3" id="KW-1185">Reference proteome</keyword>
<comment type="caution">
    <text evidence="2">The sequence shown here is derived from an EMBL/GenBank/DDBJ whole genome shotgun (WGS) entry which is preliminary data.</text>
</comment>
<feature type="region of interest" description="Disordered" evidence="1">
    <location>
        <begin position="1"/>
        <end position="30"/>
    </location>
</feature>
<feature type="compositionally biased region" description="Basic and acidic residues" evidence="1">
    <location>
        <begin position="149"/>
        <end position="176"/>
    </location>
</feature>
<gene>
    <name evidence="2" type="ORF">CRG98_015347</name>
</gene>
<reference evidence="2 3" key="1">
    <citation type="submission" date="2017-11" db="EMBL/GenBank/DDBJ databases">
        <title>De-novo sequencing of pomegranate (Punica granatum L.) genome.</title>
        <authorList>
            <person name="Akparov Z."/>
            <person name="Amiraslanov A."/>
            <person name="Hajiyeva S."/>
            <person name="Abbasov M."/>
            <person name="Kaur K."/>
            <person name="Hamwieh A."/>
            <person name="Solovyev V."/>
            <person name="Salamov A."/>
            <person name="Braich B."/>
            <person name="Kosarev P."/>
            <person name="Mahmoud A."/>
            <person name="Hajiyev E."/>
            <person name="Babayeva S."/>
            <person name="Izzatullayeva V."/>
            <person name="Mammadov A."/>
            <person name="Mammadov A."/>
            <person name="Sharifova S."/>
            <person name="Ojaghi J."/>
            <person name="Eynullazada K."/>
            <person name="Bayramov B."/>
            <person name="Abdulazimova A."/>
            <person name="Shahmuradov I."/>
        </authorList>
    </citation>
    <scope>NUCLEOTIDE SEQUENCE [LARGE SCALE GENOMIC DNA]</scope>
    <source>
        <strain evidence="3">cv. AG2017</strain>
        <tissue evidence="2">Leaf</tissue>
    </source>
</reference>
<proteinExistence type="predicted"/>
<dbReference type="Proteomes" id="UP000233551">
    <property type="component" value="Unassembled WGS sequence"/>
</dbReference>
<sequence>MSRNSLNRSRGDLVGSGKSKEPLGLTPREVAESPSWLPRAMISPGSLIGPTVTAEINRFSCRTMARSDPTPGSLSPRCLNLFIDHSKHTVYPVPLDPGDSTALHLRVIGKPEESKPSLGHLFFRQTRELFCLFQNVLPSLGIRGKSRGSVRESGDSVERLEGCSGAKDARSGKDGRAGGALEYSSVRVGASGAQECVRTSVWRAGVRVDGRLARGRAHGRVSGTRLCARRRVYCSPESTSFTRNEEINLK</sequence>
<organism evidence="2 3">
    <name type="scientific">Punica granatum</name>
    <name type="common">Pomegranate</name>
    <dbReference type="NCBI Taxonomy" id="22663"/>
    <lineage>
        <taxon>Eukaryota</taxon>
        <taxon>Viridiplantae</taxon>
        <taxon>Streptophyta</taxon>
        <taxon>Embryophyta</taxon>
        <taxon>Tracheophyta</taxon>
        <taxon>Spermatophyta</taxon>
        <taxon>Magnoliopsida</taxon>
        <taxon>eudicotyledons</taxon>
        <taxon>Gunneridae</taxon>
        <taxon>Pentapetalae</taxon>
        <taxon>rosids</taxon>
        <taxon>malvids</taxon>
        <taxon>Myrtales</taxon>
        <taxon>Lythraceae</taxon>
        <taxon>Punica</taxon>
    </lineage>
</organism>
<evidence type="ECO:0000313" key="2">
    <source>
        <dbReference type="EMBL" id="PKI64262.1"/>
    </source>
</evidence>
<dbReference type="AlphaFoldDB" id="A0A2I0K6V0"/>
<evidence type="ECO:0000256" key="1">
    <source>
        <dbReference type="SAM" id="MobiDB-lite"/>
    </source>
</evidence>
<accession>A0A2I0K6V0</accession>
<dbReference type="EMBL" id="PGOL01000844">
    <property type="protein sequence ID" value="PKI64262.1"/>
    <property type="molecule type" value="Genomic_DNA"/>
</dbReference>
<name>A0A2I0K6V0_PUNGR</name>
<feature type="region of interest" description="Disordered" evidence="1">
    <location>
        <begin position="144"/>
        <end position="177"/>
    </location>
</feature>
<evidence type="ECO:0000313" key="3">
    <source>
        <dbReference type="Proteomes" id="UP000233551"/>
    </source>
</evidence>
<protein>
    <submittedName>
        <fullName evidence="2">Uncharacterized protein</fullName>
    </submittedName>
</protein>